<evidence type="ECO:0000313" key="1">
    <source>
        <dbReference type="EMBL" id="VYU18145.1"/>
    </source>
</evidence>
<dbReference type="EC" id="3.1.3.23" evidence="1"/>
<keyword evidence="1" id="KW-0378">Hydrolase</keyword>
<dbReference type="EMBL" id="CACRTL010000031">
    <property type="protein sequence ID" value="VYU18145.1"/>
    <property type="molecule type" value="Genomic_DNA"/>
</dbReference>
<dbReference type="PANTHER" id="PTHR10000:SF8">
    <property type="entry name" value="HAD SUPERFAMILY HYDROLASE-LIKE, TYPE 3"/>
    <property type="match status" value="1"/>
</dbReference>
<sequence length="273" mass="31159">MYKLMLSDLDETLLVKHHVPEFNVEAIKAARKKGLKFVPATGRAYNMIPEILKEIDAYDQEGEYSICFNGALIVENKNNRILNFEGISFETTKMLFEKARDFDVCVLIFTIDMCYIYNADPDEVQRKTDQKAPFVVIDEYNMDDLKDEKIAKILYEKRDMPYLKSIEVEVSEMIEGKACASYSSGRYLEFNAIGIDKGFGLRWLANYLGIDINETIAIGDNYNDVEMIKAAKLGVCVTCATDDIKELAQYVTEVDYDQGAVKEVIEKFVLEAE</sequence>
<proteinExistence type="predicted"/>
<dbReference type="InterPro" id="IPR006379">
    <property type="entry name" value="HAD-SF_hydro_IIB"/>
</dbReference>
<dbReference type="GeneID" id="64197905"/>
<dbReference type="RefSeq" id="WP_009300686.1">
    <property type="nucleotide sequence ID" value="NZ_CACRTL010000031.1"/>
</dbReference>
<dbReference type="InterPro" id="IPR023214">
    <property type="entry name" value="HAD_sf"/>
</dbReference>
<name>A0A6N3CQL8_9FIRM</name>
<dbReference type="SUPFAM" id="SSF56784">
    <property type="entry name" value="HAD-like"/>
    <property type="match status" value="1"/>
</dbReference>
<dbReference type="SFLD" id="SFLDS00003">
    <property type="entry name" value="Haloacid_Dehalogenase"/>
    <property type="match status" value="1"/>
</dbReference>
<reference evidence="1" key="1">
    <citation type="submission" date="2019-11" db="EMBL/GenBank/DDBJ databases">
        <authorList>
            <person name="Feng L."/>
        </authorList>
    </citation>
    <scope>NUCLEOTIDE SEQUENCE</scope>
    <source>
        <strain evidence="1">CramosumLFYP8</strain>
    </source>
</reference>
<dbReference type="GO" id="GO:0005829">
    <property type="term" value="C:cytosol"/>
    <property type="evidence" value="ECO:0007669"/>
    <property type="project" value="TreeGrafter"/>
</dbReference>
<dbReference type="Gene3D" id="3.40.50.1000">
    <property type="entry name" value="HAD superfamily/HAD-like"/>
    <property type="match status" value="1"/>
</dbReference>
<gene>
    <name evidence="1" type="primary">yidA_4</name>
    <name evidence="1" type="ORF">CRLFYP8_03137</name>
</gene>
<accession>A0A6N3CQL8</accession>
<dbReference type="InterPro" id="IPR036412">
    <property type="entry name" value="HAD-like_sf"/>
</dbReference>
<dbReference type="NCBIfam" id="TIGR01484">
    <property type="entry name" value="HAD-SF-IIB"/>
    <property type="match status" value="1"/>
</dbReference>
<dbReference type="Pfam" id="PF08282">
    <property type="entry name" value="Hydrolase_3"/>
    <property type="match status" value="1"/>
</dbReference>
<dbReference type="SFLD" id="SFLDG01140">
    <property type="entry name" value="C2.B:_Phosphomannomutase_and_P"/>
    <property type="match status" value="1"/>
</dbReference>
<dbReference type="CDD" id="cd07516">
    <property type="entry name" value="HAD_Pase"/>
    <property type="match status" value="1"/>
</dbReference>
<dbReference type="InterPro" id="IPR000150">
    <property type="entry name" value="Cof"/>
</dbReference>
<dbReference type="GO" id="GO:0050308">
    <property type="term" value="F:sugar-phosphatase activity"/>
    <property type="evidence" value="ECO:0007669"/>
    <property type="project" value="UniProtKB-EC"/>
</dbReference>
<dbReference type="NCBIfam" id="TIGR00099">
    <property type="entry name" value="Cof-subfamily"/>
    <property type="match status" value="1"/>
</dbReference>
<dbReference type="PANTHER" id="PTHR10000">
    <property type="entry name" value="PHOSPHOSERINE PHOSPHATASE"/>
    <property type="match status" value="1"/>
</dbReference>
<dbReference type="GO" id="GO:0000287">
    <property type="term" value="F:magnesium ion binding"/>
    <property type="evidence" value="ECO:0007669"/>
    <property type="project" value="TreeGrafter"/>
</dbReference>
<protein>
    <submittedName>
        <fullName evidence="1">Sugar phosphatase YidA</fullName>
        <ecNumber evidence="1">3.1.3.23</ecNumber>
    </submittedName>
</protein>
<organism evidence="1">
    <name type="scientific">Thomasclavelia ramosa</name>
    <dbReference type="NCBI Taxonomy" id="1547"/>
    <lineage>
        <taxon>Bacteria</taxon>
        <taxon>Bacillati</taxon>
        <taxon>Bacillota</taxon>
        <taxon>Erysipelotrichia</taxon>
        <taxon>Erysipelotrichales</taxon>
        <taxon>Coprobacillaceae</taxon>
        <taxon>Thomasclavelia</taxon>
    </lineage>
</organism>
<dbReference type="AlphaFoldDB" id="A0A6N3CQL8"/>
<dbReference type="Gene3D" id="3.30.1240.10">
    <property type="match status" value="1"/>
</dbReference>